<feature type="compositionally biased region" description="Low complexity" evidence="1">
    <location>
        <begin position="11"/>
        <end position="20"/>
    </location>
</feature>
<name>A0A0D2L3E2_HYPSF</name>
<dbReference type="EMBL" id="KN817559">
    <property type="protein sequence ID" value="KJA21277.1"/>
    <property type="molecule type" value="Genomic_DNA"/>
</dbReference>
<keyword evidence="3" id="KW-1185">Reference proteome</keyword>
<protein>
    <submittedName>
        <fullName evidence="2">Uncharacterized protein</fullName>
    </submittedName>
</protein>
<reference evidence="3" key="1">
    <citation type="submission" date="2014-04" db="EMBL/GenBank/DDBJ databases">
        <title>Evolutionary Origins and Diversification of the Mycorrhizal Mutualists.</title>
        <authorList>
            <consortium name="DOE Joint Genome Institute"/>
            <consortium name="Mycorrhizal Genomics Consortium"/>
            <person name="Kohler A."/>
            <person name="Kuo A."/>
            <person name="Nagy L.G."/>
            <person name="Floudas D."/>
            <person name="Copeland A."/>
            <person name="Barry K.W."/>
            <person name="Cichocki N."/>
            <person name="Veneault-Fourrey C."/>
            <person name="LaButti K."/>
            <person name="Lindquist E.A."/>
            <person name="Lipzen A."/>
            <person name="Lundell T."/>
            <person name="Morin E."/>
            <person name="Murat C."/>
            <person name="Riley R."/>
            <person name="Ohm R."/>
            <person name="Sun H."/>
            <person name="Tunlid A."/>
            <person name="Henrissat B."/>
            <person name="Grigoriev I.V."/>
            <person name="Hibbett D.S."/>
            <person name="Martin F."/>
        </authorList>
    </citation>
    <scope>NUCLEOTIDE SEQUENCE [LARGE SCALE GENOMIC DNA]</scope>
    <source>
        <strain evidence="3">FD-334 SS-4</strain>
    </source>
</reference>
<evidence type="ECO:0000313" key="3">
    <source>
        <dbReference type="Proteomes" id="UP000054270"/>
    </source>
</evidence>
<sequence length="210" mass="23416">MHATMIAEGVRSLPSRARSRPAADPEHAHIYLRHYHGNPHRPASWLAPCPFHIWDHTPPPCGSIWRLDLMLAYFLGRTRIRMHRPRRPRGALCLCTSLSPLSIRAAADPIPTHAQRRHSGRPAHCHVLFHRACTYAHPVRASRTPLLACRLRRPAVPRLRLRGLSSRRPLATCSAHVSATPIATPATASAAAVPRPPNGAPLAYPRTRRF</sequence>
<feature type="region of interest" description="Disordered" evidence="1">
    <location>
        <begin position="188"/>
        <end position="210"/>
    </location>
</feature>
<gene>
    <name evidence="2" type="ORF">HYPSUDRAFT_738659</name>
</gene>
<evidence type="ECO:0000256" key="1">
    <source>
        <dbReference type="SAM" id="MobiDB-lite"/>
    </source>
</evidence>
<proteinExistence type="predicted"/>
<organism evidence="2 3">
    <name type="scientific">Hypholoma sublateritium (strain FD-334 SS-4)</name>
    <dbReference type="NCBI Taxonomy" id="945553"/>
    <lineage>
        <taxon>Eukaryota</taxon>
        <taxon>Fungi</taxon>
        <taxon>Dikarya</taxon>
        <taxon>Basidiomycota</taxon>
        <taxon>Agaricomycotina</taxon>
        <taxon>Agaricomycetes</taxon>
        <taxon>Agaricomycetidae</taxon>
        <taxon>Agaricales</taxon>
        <taxon>Agaricineae</taxon>
        <taxon>Strophariaceae</taxon>
        <taxon>Hypholoma</taxon>
    </lineage>
</organism>
<dbReference type="AlphaFoldDB" id="A0A0D2L3E2"/>
<feature type="region of interest" description="Disordered" evidence="1">
    <location>
        <begin position="1"/>
        <end position="20"/>
    </location>
</feature>
<evidence type="ECO:0000313" key="2">
    <source>
        <dbReference type="EMBL" id="KJA21277.1"/>
    </source>
</evidence>
<dbReference type="Proteomes" id="UP000054270">
    <property type="component" value="Unassembled WGS sequence"/>
</dbReference>
<accession>A0A0D2L3E2</accession>